<gene>
    <name evidence="1" type="ORF">GCM10008027_19050</name>
</gene>
<comment type="caution">
    <text evidence="1">The sequence shown here is derived from an EMBL/GenBank/DDBJ whole genome shotgun (WGS) entry which is preliminary data.</text>
</comment>
<name>A0ABQ1TFT1_9GAMM</name>
<proteinExistence type="predicted"/>
<sequence length="86" mass="9589">MIAEDLGVPKPKSNDVVDKLTEILVNRESYICMEKGIITQDELANLVFQHLYSLVNRELASAHSITCSKGVEIHAKIKRALLQNAI</sequence>
<accession>A0ABQ1TFT1</accession>
<reference evidence="2" key="1">
    <citation type="journal article" date="2019" name="Int. J. Syst. Evol. Microbiol.">
        <title>The Global Catalogue of Microorganisms (GCM) 10K type strain sequencing project: providing services to taxonomists for standard genome sequencing and annotation.</title>
        <authorList>
            <consortium name="The Broad Institute Genomics Platform"/>
            <consortium name="The Broad Institute Genome Sequencing Center for Infectious Disease"/>
            <person name="Wu L."/>
            <person name="Ma J."/>
        </authorList>
    </citation>
    <scope>NUCLEOTIDE SEQUENCE [LARGE SCALE GENOMIC DNA]</scope>
    <source>
        <strain evidence="2">CGMCC 1.15394</strain>
    </source>
</reference>
<dbReference type="RefSeq" id="WP_188728518.1">
    <property type="nucleotide sequence ID" value="NZ_BMIT01000006.1"/>
</dbReference>
<protein>
    <submittedName>
        <fullName evidence="1">Uncharacterized protein</fullName>
    </submittedName>
</protein>
<dbReference type="Proteomes" id="UP000638462">
    <property type="component" value="Unassembled WGS sequence"/>
</dbReference>
<organism evidence="1 2">
    <name type="scientific">Pseudoalteromonas gelatinilytica</name>
    <dbReference type="NCBI Taxonomy" id="1703256"/>
    <lineage>
        <taxon>Bacteria</taxon>
        <taxon>Pseudomonadati</taxon>
        <taxon>Pseudomonadota</taxon>
        <taxon>Gammaproteobacteria</taxon>
        <taxon>Alteromonadales</taxon>
        <taxon>Pseudoalteromonadaceae</taxon>
        <taxon>Pseudoalteromonas</taxon>
    </lineage>
</organism>
<keyword evidence="2" id="KW-1185">Reference proteome</keyword>
<evidence type="ECO:0000313" key="2">
    <source>
        <dbReference type="Proteomes" id="UP000638462"/>
    </source>
</evidence>
<dbReference type="EMBL" id="BMIT01000006">
    <property type="protein sequence ID" value="GGE94333.1"/>
    <property type="molecule type" value="Genomic_DNA"/>
</dbReference>
<evidence type="ECO:0000313" key="1">
    <source>
        <dbReference type="EMBL" id="GGE94333.1"/>
    </source>
</evidence>